<dbReference type="Proteomes" id="UP000695022">
    <property type="component" value="Unplaced"/>
</dbReference>
<evidence type="ECO:0000313" key="10">
    <source>
        <dbReference type="RefSeq" id="XP_014670354.1"/>
    </source>
</evidence>
<accession>A0ABM1EDT3</accession>
<gene>
    <name evidence="10" type="primary">LOC106811297</name>
</gene>
<evidence type="ECO:0000256" key="4">
    <source>
        <dbReference type="ARBA" id="ARBA00022833"/>
    </source>
</evidence>
<dbReference type="PANTHER" id="PTHR23080:SF133">
    <property type="entry name" value="SI:CH211-262I1.5-RELATED"/>
    <property type="match status" value="1"/>
</dbReference>
<evidence type="ECO:0000256" key="1">
    <source>
        <dbReference type="ARBA" id="ARBA00001968"/>
    </source>
</evidence>
<evidence type="ECO:0000256" key="7">
    <source>
        <dbReference type="SAM" id="MobiDB-lite"/>
    </source>
</evidence>
<keyword evidence="2" id="KW-0479">Metal-binding</keyword>
<keyword evidence="5 6" id="KW-0238">DNA-binding</keyword>
<sequence length="370" mass="42423">MTAGVLDAFPFPANPNLNYKWRVAVRRVEKTTKNLWKPMRHSKVRSDHFGEDDYTSTDLNERKRLKVDAIPSIFPFNDRQLSSSPREDRAKRRRLTANSTGTVELHVPAAAEEVELDYSPPEEDSPKVETSQDSQTTDSASQCSLLSVSNARESIQLYEHDNSAVQYFTGFDSYIHFKLFISVLGPAIHHLSFKCHLISPEDQCFMTLMKLRQCFDDAYLSIRFKVSLSTVSDIINTWINFFFQLSEINMWPDRETIDAYMPTNFNKLFPNTRVILDATETPIHKPSRVDDQSVTFSTYKNKNTLKTMIGCSPRGLVTYVSDSYGGSSQLTVKLLRGRRLCSVPMFDRVTASCQIEELWFRICLLVKTCM</sequence>
<dbReference type="InterPro" id="IPR027806">
    <property type="entry name" value="HARBI1_dom"/>
</dbReference>
<evidence type="ECO:0000259" key="8">
    <source>
        <dbReference type="PROSITE" id="PS50950"/>
    </source>
</evidence>
<dbReference type="SMART" id="SM00980">
    <property type="entry name" value="THAP"/>
    <property type="match status" value="1"/>
</dbReference>
<feature type="compositionally biased region" description="Low complexity" evidence="7">
    <location>
        <begin position="131"/>
        <end position="142"/>
    </location>
</feature>
<evidence type="ECO:0000256" key="5">
    <source>
        <dbReference type="ARBA" id="ARBA00023125"/>
    </source>
</evidence>
<dbReference type="PROSITE" id="PS50950">
    <property type="entry name" value="ZF_THAP"/>
    <property type="match status" value="1"/>
</dbReference>
<dbReference type="InterPro" id="IPR006612">
    <property type="entry name" value="THAP_Znf"/>
</dbReference>
<dbReference type="PANTHER" id="PTHR23080">
    <property type="entry name" value="THAP DOMAIN PROTEIN"/>
    <property type="match status" value="1"/>
</dbReference>
<proteinExistence type="predicted"/>
<keyword evidence="4" id="KW-0862">Zinc</keyword>
<feature type="region of interest" description="Disordered" evidence="7">
    <location>
        <begin position="77"/>
        <end position="101"/>
    </location>
</feature>
<keyword evidence="9" id="KW-1185">Reference proteome</keyword>
<name>A0ABM1EDT3_PRICU</name>
<feature type="domain" description="THAP-type" evidence="8">
    <location>
        <begin position="1"/>
        <end position="74"/>
    </location>
</feature>
<evidence type="ECO:0000256" key="6">
    <source>
        <dbReference type="PROSITE-ProRule" id="PRU00309"/>
    </source>
</evidence>
<dbReference type="InterPro" id="IPR027805">
    <property type="entry name" value="Transposase_HTH_dom"/>
</dbReference>
<dbReference type="Pfam" id="PF13613">
    <property type="entry name" value="HTH_Tnp_4"/>
    <property type="match status" value="1"/>
</dbReference>
<dbReference type="RefSeq" id="XP_014670354.1">
    <property type="nucleotide sequence ID" value="XM_014814868.1"/>
</dbReference>
<dbReference type="SUPFAM" id="SSF57716">
    <property type="entry name" value="Glucocorticoid receptor-like (DNA-binding domain)"/>
    <property type="match status" value="1"/>
</dbReference>
<dbReference type="GeneID" id="106811297"/>
<evidence type="ECO:0000256" key="3">
    <source>
        <dbReference type="ARBA" id="ARBA00022771"/>
    </source>
</evidence>
<reference evidence="10" key="1">
    <citation type="submission" date="2025-08" db="UniProtKB">
        <authorList>
            <consortium name="RefSeq"/>
        </authorList>
    </citation>
    <scope>IDENTIFICATION</scope>
</reference>
<keyword evidence="3 6" id="KW-0863">Zinc-finger</keyword>
<evidence type="ECO:0000313" key="9">
    <source>
        <dbReference type="Proteomes" id="UP000695022"/>
    </source>
</evidence>
<dbReference type="Pfam" id="PF05485">
    <property type="entry name" value="THAP"/>
    <property type="match status" value="1"/>
</dbReference>
<comment type="cofactor">
    <cofactor evidence="1">
        <name>a divalent metal cation</name>
        <dbReference type="ChEBI" id="CHEBI:60240"/>
    </cofactor>
</comment>
<dbReference type="Pfam" id="PF13359">
    <property type="entry name" value="DDE_Tnp_4"/>
    <property type="match status" value="1"/>
</dbReference>
<organism evidence="9 10">
    <name type="scientific">Priapulus caudatus</name>
    <name type="common">Priapulid worm</name>
    <dbReference type="NCBI Taxonomy" id="37621"/>
    <lineage>
        <taxon>Eukaryota</taxon>
        <taxon>Metazoa</taxon>
        <taxon>Ecdysozoa</taxon>
        <taxon>Scalidophora</taxon>
        <taxon>Priapulida</taxon>
        <taxon>Priapulimorpha</taxon>
        <taxon>Priapulimorphida</taxon>
        <taxon>Priapulidae</taxon>
        <taxon>Priapulus</taxon>
    </lineage>
</organism>
<evidence type="ECO:0000256" key="2">
    <source>
        <dbReference type="ARBA" id="ARBA00022723"/>
    </source>
</evidence>
<feature type="region of interest" description="Disordered" evidence="7">
    <location>
        <begin position="116"/>
        <end position="142"/>
    </location>
</feature>
<protein>
    <submittedName>
        <fullName evidence="10">Uncharacterized protein LOC106811297</fullName>
    </submittedName>
</protein>